<dbReference type="Proteomes" id="UP001139559">
    <property type="component" value="Unassembled WGS sequence"/>
</dbReference>
<dbReference type="SUPFAM" id="SSF63829">
    <property type="entry name" value="Calcium-dependent phosphotriesterase"/>
    <property type="match status" value="1"/>
</dbReference>
<organism evidence="2 3">
    <name type="scientific">Vibrio amylolyticus</name>
    <dbReference type="NCBI Taxonomy" id="2847292"/>
    <lineage>
        <taxon>Bacteria</taxon>
        <taxon>Pseudomonadati</taxon>
        <taxon>Pseudomonadota</taxon>
        <taxon>Gammaproteobacteria</taxon>
        <taxon>Vibrionales</taxon>
        <taxon>Vibrionaceae</taxon>
        <taxon>Vibrio</taxon>
    </lineage>
</organism>
<dbReference type="InterPro" id="IPR019546">
    <property type="entry name" value="TAT_signal_bac_arc"/>
</dbReference>
<keyword evidence="3" id="KW-1185">Reference proteome</keyword>
<reference evidence="2" key="1">
    <citation type="submission" date="2021-11" db="EMBL/GenBank/DDBJ databases">
        <title>Vibrio ZSDE26 sp. nov. and Vibrio ZSDZ34 sp. nov., isolated from coastal seawater in Qingdao.</title>
        <authorList>
            <person name="Zhang P."/>
        </authorList>
    </citation>
    <scope>NUCLEOTIDE SEQUENCE</scope>
    <source>
        <strain evidence="2">ZSDE26</strain>
    </source>
</reference>
<proteinExistence type="predicted"/>
<dbReference type="AlphaFoldDB" id="A0A9X1XHG7"/>
<dbReference type="PANTHER" id="PTHR35399:SF2">
    <property type="entry name" value="DUF839 DOMAIN-CONTAINING PROTEIN"/>
    <property type="match status" value="1"/>
</dbReference>
<evidence type="ECO:0000256" key="1">
    <source>
        <dbReference type="ARBA" id="ARBA00022729"/>
    </source>
</evidence>
<gene>
    <name evidence="2" type="ORF">KP803_02335</name>
</gene>
<protein>
    <submittedName>
        <fullName evidence="2">PhoX family phosphatase</fullName>
    </submittedName>
</protein>
<dbReference type="NCBIfam" id="TIGR01409">
    <property type="entry name" value="TAT_signal_seq"/>
    <property type="match status" value="1"/>
</dbReference>
<dbReference type="PANTHER" id="PTHR35399">
    <property type="entry name" value="SLR8030 PROTEIN"/>
    <property type="match status" value="1"/>
</dbReference>
<dbReference type="PROSITE" id="PS51318">
    <property type="entry name" value="TAT"/>
    <property type="match status" value="1"/>
</dbReference>
<comment type="caution">
    <text evidence="2">The sequence shown here is derived from an EMBL/GenBank/DDBJ whole genome shotgun (WGS) entry which is preliminary data.</text>
</comment>
<sequence length="632" mass="69598">MKHFDHNHDQRPLEQEPEFNKFIEAAMSRRQFLRTTGAAGTVGFFAASPVSQAIAKTNATPSSLLGFGAIPISVADTIEVPDGYQAEALISWGDAVIKGAPAFNQENDSKAQEMQFGDNNDGMTFFPLSSTRAVLVVNNEYTNNEYLYAHQGKSISADDVRKAQAAHGVSVIELKNTSGKWEVNVDGRLNRRITAYTEMEMTGVAAGHNLLQTEADPLGKRILGTFNNCANGETPWGTYLTCEENFNGYFANTAGGKLADSYARYGLKDEDWDYDWYKHDKRFDISKEPNEAHRHGWVVEIDPMNPNSTPKKRSALGRFKHENAALMVNDDGHIVVYLGDDERGEHLYKFVSKNKFVKGSDSNRDLLEEGTLYVAKFEGTEGELNGQGKWLELTWGKNGLTPENGFPDEASVMVFARLAATQVGATTMDRPEWVAVHPDNKSVFCTLTNNKYRGVKDSQPVNPINPREKNPYGHIVRWRPSKGNHTSPSFEWDIYVLAGNPEVHETGLMAGTANINKDNMFNSPDGIGFDKAGRLWIQTDGKYSNKGDFSGMGNNQMLCSDPATGEIRRFLTGPIACEITGLAFTPDSKTMFVGVQHPGESLAPSHYPDGGSSIPRSTVVVITRKDGGIIGA</sequence>
<accession>A0A9X1XHG7</accession>
<keyword evidence="1" id="KW-0732">Signal</keyword>
<dbReference type="InterPro" id="IPR011042">
    <property type="entry name" value="6-blade_b-propeller_TolB-like"/>
</dbReference>
<dbReference type="Pfam" id="PF05787">
    <property type="entry name" value="PhoX"/>
    <property type="match status" value="1"/>
</dbReference>
<dbReference type="Gene3D" id="2.120.10.30">
    <property type="entry name" value="TolB, C-terminal domain"/>
    <property type="match status" value="1"/>
</dbReference>
<evidence type="ECO:0000313" key="3">
    <source>
        <dbReference type="Proteomes" id="UP001139559"/>
    </source>
</evidence>
<dbReference type="InterPro" id="IPR006311">
    <property type="entry name" value="TAT_signal"/>
</dbReference>
<dbReference type="EMBL" id="JAJHVV010000001">
    <property type="protein sequence ID" value="MCK6262110.1"/>
    <property type="molecule type" value="Genomic_DNA"/>
</dbReference>
<dbReference type="InterPro" id="IPR008557">
    <property type="entry name" value="PhoX"/>
</dbReference>
<name>A0A9X1XHG7_9VIBR</name>
<evidence type="ECO:0000313" key="2">
    <source>
        <dbReference type="EMBL" id="MCK6262110.1"/>
    </source>
</evidence>